<dbReference type="EMBL" id="CAKLBY020000222">
    <property type="protein sequence ID" value="CAK7935702.1"/>
    <property type="molecule type" value="Genomic_DNA"/>
</dbReference>
<name>A0AAV1UPU9_9STRA</name>
<accession>A0AAV1UPU9</accession>
<sequence>MKIASREKETTGESRGRAKWQYYFGHLKTLLKTDPVFKISRLKLIGPLDKPISVPPPGTNKVDEINLILQMLNDMGVCPNAFDGDELLSCSLEQ</sequence>
<evidence type="ECO:0000313" key="2">
    <source>
        <dbReference type="Proteomes" id="UP001162060"/>
    </source>
</evidence>
<comment type="caution">
    <text evidence="1">The sequence shown here is derived from an EMBL/GenBank/DDBJ whole genome shotgun (WGS) entry which is preliminary data.</text>
</comment>
<reference evidence="1" key="1">
    <citation type="submission" date="2024-01" db="EMBL/GenBank/DDBJ databases">
        <authorList>
            <person name="Webb A."/>
        </authorList>
    </citation>
    <scope>NUCLEOTIDE SEQUENCE</scope>
    <source>
        <strain evidence="1">Pm1</strain>
    </source>
</reference>
<dbReference type="Proteomes" id="UP001162060">
    <property type="component" value="Unassembled WGS sequence"/>
</dbReference>
<evidence type="ECO:0000313" key="1">
    <source>
        <dbReference type="EMBL" id="CAK7935702.1"/>
    </source>
</evidence>
<organism evidence="1 2">
    <name type="scientific">Peronospora matthiolae</name>
    <dbReference type="NCBI Taxonomy" id="2874970"/>
    <lineage>
        <taxon>Eukaryota</taxon>
        <taxon>Sar</taxon>
        <taxon>Stramenopiles</taxon>
        <taxon>Oomycota</taxon>
        <taxon>Peronosporomycetes</taxon>
        <taxon>Peronosporales</taxon>
        <taxon>Peronosporaceae</taxon>
        <taxon>Peronospora</taxon>
    </lineage>
</organism>
<gene>
    <name evidence="1" type="ORF">PM001_LOCUS20852</name>
</gene>
<proteinExistence type="predicted"/>
<dbReference type="AlphaFoldDB" id="A0AAV1UPU9"/>
<protein>
    <submittedName>
        <fullName evidence="1">Uncharacterized protein</fullName>
    </submittedName>
</protein>